<accession>A0A9C6XDX3</accession>
<dbReference type="AlphaFoldDB" id="A0A9C6XDX3"/>
<reference evidence="4" key="1">
    <citation type="submission" date="2025-08" db="UniProtKB">
        <authorList>
            <consortium name="RefSeq"/>
        </authorList>
    </citation>
    <scope>IDENTIFICATION</scope>
    <source>
        <tissue evidence="4">Whole organism</tissue>
    </source>
</reference>
<evidence type="ECO:0000313" key="4">
    <source>
        <dbReference type="RefSeq" id="XP_052133637.1"/>
    </source>
</evidence>
<name>A0A9C6XDX3_FRAOC</name>
<evidence type="ECO:0000259" key="2">
    <source>
        <dbReference type="Pfam" id="PF13837"/>
    </source>
</evidence>
<gene>
    <name evidence="4" type="primary">LOC113207367</name>
</gene>
<organism evidence="3 4">
    <name type="scientific">Frankliniella occidentalis</name>
    <name type="common">Western flower thrips</name>
    <name type="synonym">Euthrips occidentalis</name>
    <dbReference type="NCBI Taxonomy" id="133901"/>
    <lineage>
        <taxon>Eukaryota</taxon>
        <taxon>Metazoa</taxon>
        <taxon>Ecdysozoa</taxon>
        <taxon>Arthropoda</taxon>
        <taxon>Hexapoda</taxon>
        <taxon>Insecta</taxon>
        <taxon>Pterygota</taxon>
        <taxon>Neoptera</taxon>
        <taxon>Paraneoptera</taxon>
        <taxon>Thysanoptera</taxon>
        <taxon>Terebrantia</taxon>
        <taxon>Thripoidea</taxon>
        <taxon>Thripidae</taxon>
        <taxon>Frankliniella</taxon>
    </lineage>
</organism>
<dbReference type="KEGG" id="foc:113207367"/>
<sequence>MEVVSVKFSNLPKGKFMKNLFLSQLKGKLLSRRRKKTASAAEQQEIILDCVHEKSSNSVVVKFSSRIMAEKIVQSQMEFLSTTLLVEMIDNAAQSKSDSLEVEESAVYMENTLHEEVGDEGIAGFEEDEDLKSPAKKRLDVKSTPKKTKQTLNNINSDLNNYFKNLSCIGEPTKEVEISNLPDDYKQVTVLYVINDALVKAKFCERSVKPAKECTKTGTTTAIVQFTSVAAATKICSLPIDYDGKTVVTRQVEHVIETKPADPLPQLTSKVKVYGLPTNFEVVNVLYILNNALYEEKFCRPPEKPAEACRLSDETTATVEFSSVEAASLIVLLKVDYEGRSLVLEQLSSLNQSINQSQHSMNYDWNDNDILELSKHKSSDTVEICGLTASFTATEFKRFLLQEMVKAKFLTQENSDAIVKCEMNSSKKSAVVQFSTAEEATLATHLENMTVTKVILNDNSNRDLFPEEVEEKITLNDEEGSNFFLKVLARKRGDVPKSGSHDNFLESLTGYLEKKGVNTDIHKMRSKKETMRENFRRWKQKNHLLHPLFKIHSVIFDNNTSISILKGSKFEWTDADEALLQQPETDDRYMDDLIKFSEAASWNINSELALVQACLDNKEDYNAPKAKRSIHFWRKISEALYRNKYIHGAQKCEQKMEMLSRDYRDYCDEANRTGACGPLEMIKDRPTRNLMELMHELKRKEVGSHPEQVQGAGVKLVHHKSKKSPESAPGRTRPTSMPRNQTAQQVKTEIEMEKLQILKQLSSHLAKGKKD</sequence>
<dbReference type="RefSeq" id="XP_052133637.1">
    <property type="nucleotide sequence ID" value="XM_052277677.1"/>
</dbReference>
<dbReference type="Proteomes" id="UP000504606">
    <property type="component" value="Unplaced"/>
</dbReference>
<feature type="domain" description="Myb/SANT-like DNA-binding" evidence="2">
    <location>
        <begin position="601"/>
        <end position="670"/>
    </location>
</feature>
<dbReference type="InterPro" id="IPR012677">
    <property type="entry name" value="Nucleotide-bd_a/b_plait_sf"/>
</dbReference>
<proteinExistence type="predicted"/>
<feature type="compositionally biased region" description="Polar residues" evidence="1">
    <location>
        <begin position="733"/>
        <end position="747"/>
    </location>
</feature>
<dbReference type="Pfam" id="PF13837">
    <property type="entry name" value="Myb_DNA-bind_4"/>
    <property type="match status" value="1"/>
</dbReference>
<evidence type="ECO:0000256" key="1">
    <source>
        <dbReference type="SAM" id="MobiDB-lite"/>
    </source>
</evidence>
<protein>
    <submittedName>
        <fullName evidence="4">Uncharacterized protein LOC113207367</fullName>
    </submittedName>
</protein>
<dbReference type="GeneID" id="113207367"/>
<evidence type="ECO:0000313" key="3">
    <source>
        <dbReference type="Proteomes" id="UP000504606"/>
    </source>
</evidence>
<keyword evidence="3" id="KW-1185">Reference proteome</keyword>
<dbReference type="InterPro" id="IPR044822">
    <property type="entry name" value="Myb_DNA-bind_4"/>
</dbReference>
<feature type="region of interest" description="Disordered" evidence="1">
    <location>
        <begin position="701"/>
        <end position="751"/>
    </location>
</feature>
<dbReference type="Gene3D" id="3.30.70.330">
    <property type="match status" value="1"/>
</dbReference>